<dbReference type="AlphaFoldDB" id="A0A7W8MRG2"/>
<feature type="compositionally biased region" description="Basic residues" evidence="1">
    <location>
        <begin position="149"/>
        <end position="161"/>
    </location>
</feature>
<evidence type="ECO:0000313" key="2">
    <source>
        <dbReference type="EMBL" id="MBB5317277.1"/>
    </source>
</evidence>
<proteinExistence type="predicted"/>
<dbReference type="Proteomes" id="UP000568106">
    <property type="component" value="Unassembled WGS sequence"/>
</dbReference>
<keyword evidence="3" id="KW-1185">Reference proteome</keyword>
<accession>A0A7W8MRG2</accession>
<evidence type="ECO:0008006" key="4">
    <source>
        <dbReference type="Google" id="ProtNLM"/>
    </source>
</evidence>
<sequence length="161" mass="17628">MKTVKLLSWHEDVMTKAASLKRRGLTIDSAPLIRTSAVVGELAHLNPAALVFDLDKLPSRSREIALALRSSRSANHIPILFAGGSPEKTERIRSENPDSIYAAWSEASRALSTLLAHPPVTPAVAPPRDFSATPLLKKLGNQREYGGSPHRRPGWLRRAAR</sequence>
<name>A0A7W8MRG2_9BACT</name>
<protein>
    <recommendedName>
        <fullName evidence="4">Response regulatory domain-containing protein</fullName>
    </recommendedName>
</protein>
<evidence type="ECO:0000313" key="3">
    <source>
        <dbReference type="Proteomes" id="UP000568106"/>
    </source>
</evidence>
<feature type="region of interest" description="Disordered" evidence="1">
    <location>
        <begin position="125"/>
        <end position="161"/>
    </location>
</feature>
<organism evidence="2 3">
    <name type="scientific">Tunturiibacter empetritectus</name>
    <dbReference type="NCBI Taxonomy" id="3069691"/>
    <lineage>
        <taxon>Bacteria</taxon>
        <taxon>Pseudomonadati</taxon>
        <taxon>Acidobacteriota</taxon>
        <taxon>Terriglobia</taxon>
        <taxon>Terriglobales</taxon>
        <taxon>Acidobacteriaceae</taxon>
        <taxon>Tunturiibacter</taxon>
    </lineage>
</organism>
<evidence type="ECO:0000256" key="1">
    <source>
        <dbReference type="SAM" id="MobiDB-lite"/>
    </source>
</evidence>
<dbReference type="EMBL" id="JACHDY010000002">
    <property type="protein sequence ID" value="MBB5317277.1"/>
    <property type="molecule type" value="Genomic_DNA"/>
</dbReference>
<comment type="caution">
    <text evidence="2">The sequence shown here is derived from an EMBL/GenBank/DDBJ whole genome shotgun (WGS) entry which is preliminary data.</text>
</comment>
<gene>
    <name evidence="2" type="ORF">HDF09_001946</name>
</gene>
<reference evidence="2" key="1">
    <citation type="submission" date="2020-08" db="EMBL/GenBank/DDBJ databases">
        <title>Genomic Encyclopedia of Type Strains, Phase IV (KMG-V): Genome sequencing to study the core and pangenomes of soil and plant-associated prokaryotes.</title>
        <authorList>
            <person name="Whitman W."/>
        </authorList>
    </citation>
    <scope>NUCLEOTIDE SEQUENCE [LARGE SCALE GENOMIC DNA]</scope>
    <source>
        <strain evidence="2">M8UP27</strain>
    </source>
</reference>